<feature type="coiled-coil region" evidence="4">
    <location>
        <begin position="333"/>
        <end position="360"/>
    </location>
</feature>
<feature type="repeat" description="TPR" evidence="3">
    <location>
        <begin position="217"/>
        <end position="250"/>
    </location>
</feature>
<evidence type="ECO:0000313" key="6">
    <source>
        <dbReference type="EMBL" id="TET45588.1"/>
    </source>
</evidence>
<evidence type="ECO:0000256" key="4">
    <source>
        <dbReference type="SAM" id="Coils"/>
    </source>
</evidence>
<gene>
    <name evidence="6" type="ORF">E3J62_07460</name>
</gene>
<dbReference type="InterPro" id="IPR011990">
    <property type="entry name" value="TPR-like_helical_dom_sf"/>
</dbReference>
<reference evidence="6 7" key="1">
    <citation type="submission" date="2019-03" db="EMBL/GenBank/DDBJ databases">
        <title>Metabolic potential of uncultured bacteria and archaea associated with petroleum seepage in deep-sea sediments.</title>
        <authorList>
            <person name="Dong X."/>
            <person name="Hubert C."/>
        </authorList>
    </citation>
    <scope>NUCLEOTIDE SEQUENCE [LARGE SCALE GENOMIC DNA]</scope>
    <source>
        <strain evidence="6">E44_bin18</strain>
    </source>
</reference>
<keyword evidence="4" id="KW-0175">Coiled coil</keyword>
<evidence type="ECO:0000256" key="5">
    <source>
        <dbReference type="SAM" id="Phobius"/>
    </source>
</evidence>
<dbReference type="PROSITE" id="PS50293">
    <property type="entry name" value="TPR_REGION"/>
    <property type="match status" value="1"/>
</dbReference>
<dbReference type="Pfam" id="PF14559">
    <property type="entry name" value="TPR_19"/>
    <property type="match status" value="1"/>
</dbReference>
<keyword evidence="5" id="KW-0812">Transmembrane</keyword>
<keyword evidence="2 3" id="KW-0802">TPR repeat</keyword>
<dbReference type="SMART" id="SM00028">
    <property type="entry name" value="TPR"/>
    <property type="match status" value="4"/>
</dbReference>
<keyword evidence="5" id="KW-1133">Transmembrane helix</keyword>
<name>A0A523UST0_UNCT6</name>
<dbReference type="SUPFAM" id="SSF48452">
    <property type="entry name" value="TPR-like"/>
    <property type="match status" value="2"/>
</dbReference>
<dbReference type="PANTHER" id="PTHR45586">
    <property type="entry name" value="TPR REPEAT-CONTAINING PROTEIN PA4667"/>
    <property type="match status" value="1"/>
</dbReference>
<accession>A0A523UST0</accession>
<evidence type="ECO:0000256" key="3">
    <source>
        <dbReference type="PROSITE-ProRule" id="PRU00339"/>
    </source>
</evidence>
<protein>
    <submittedName>
        <fullName evidence="6">Tetratricopeptide repeat protein</fullName>
    </submittedName>
</protein>
<dbReference type="Pfam" id="PF13432">
    <property type="entry name" value="TPR_16"/>
    <property type="match status" value="1"/>
</dbReference>
<keyword evidence="5" id="KW-0472">Membrane</keyword>
<dbReference type="AlphaFoldDB" id="A0A523UST0"/>
<dbReference type="Proteomes" id="UP000315525">
    <property type="component" value="Unassembled WGS sequence"/>
</dbReference>
<dbReference type="EMBL" id="SOJN01000080">
    <property type="protein sequence ID" value="TET45588.1"/>
    <property type="molecule type" value="Genomic_DNA"/>
</dbReference>
<evidence type="ECO:0000256" key="2">
    <source>
        <dbReference type="ARBA" id="ARBA00022803"/>
    </source>
</evidence>
<proteinExistence type="predicted"/>
<dbReference type="InterPro" id="IPR019734">
    <property type="entry name" value="TPR_rpt"/>
</dbReference>
<comment type="caution">
    <text evidence="6">The sequence shown here is derived from an EMBL/GenBank/DDBJ whole genome shotgun (WGS) entry which is preliminary data.</text>
</comment>
<organism evidence="6 7">
    <name type="scientific">candidate division TA06 bacterium</name>
    <dbReference type="NCBI Taxonomy" id="2250710"/>
    <lineage>
        <taxon>Bacteria</taxon>
        <taxon>Bacteria division TA06</taxon>
    </lineage>
</organism>
<sequence>MIAFDVLWLYIGAGIVLGVLIWALIYIASNRGKSPDSTNQAYIDGLRRLLDGDIAGGAGKLRQAVSEDTDNTDAYVRLGDLLRKSGNTTTALRVHNSLLQRRNLSRDVKTRVKRSLYEDFKKRGELSRATDVLQELISFDPRNTSLRRELLILYEKRGMWQQAVDTMKRLVDRRNEEGRQEIATYQANIGMTLLKNGKGEEAFRHLKSALKIDKDCVPALIYLGDASYSRRDVDEAISYWKRVVETSPRYAFLTLNRIEKALFDQGKFGETKELYEDFLARNKGNVSVHDALARIYMKMGKTGNAIAEYKKALEIDPYYPSAKMGLARILAATGHHEDALNELMTEVKELNKEVKQYRCTCCGHKLKEFQWVCPACGETEPFPV</sequence>
<evidence type="ECO:0000256" key="1">
    <source>
        <dbReference type="ARBA" id="ARBA00022737"/>
    </source>
</evidence>
<keyword evidence="1" id="KW-0677">Repeat</keyword>
<feature type="transmembrane region" description="Helical" evidence="5">
    <location>
        <begin position="6"/>
        <end position="28"/>
    </location>
</feature>
<dbReference type="PROSITE" id="PS50005">
    <property type="entry name" value="TPR"/>
    <property type="match status" value="2"/>
</dbReference>
<evidence type="ECO:0000313" key="7">
    <source>
        <dbReference type="Proteomes" id="UP000315525"/>
    </source>
</evidence>
<feature type="repeat" description="TPR" evidence="3">
    <location>
        <begin position="286"/>
        <end position="319"/>
    </location>
</feature>
<dbReference type="InterPro" id="IPR051012">
    <property type="entry name" value="CellSynth/LPSAsmb/PSIAsmb"/>
</dbReference>
<dbReference type="Gene3D" id="1.25.40.10">
    <property type="entry name" value="Tetratricopeptide repeat domain"/>
    <property type="match status" value="1"/>
</dbReference>
<dbReference type="PANTHER" id="PTHR45586:SF1">
    <property type="entry name" value="LIPOPOLYSACCHARIDE ASSEMBLY PROTEIN B"/>
    <property type="match status" value="1"/>
</dbReference>